<sequence length="75" mass="8793">MSNLIRNRRDLFKNESSDFILDSIYQSKTELDFQTTDSNMDIEHRSLHSETSADIINNQSGSNRKSYDKLEFKES</sequence>
<dbReference type="AlphaFoldDB" id="A0A1R1YT55"/>
<comment type="caution">
    <text evidence="2">The sequence shown here is derived from an EMBL/GenBank/DDBJ whole genome shotgun (WGS) entry which is preliminary data.</text>
</comment>
<evidence type="ECO:0000313" key="2">
    <source>
        <dbReference type="EMBL" id="OMJ30073.1"/>
    </source>
</evidence>
<gene>
    <name evidence="2" type="ORF">AYI69_g401</name>
</gene>
<dbReference type="Proteomes" id="UP000187429">
    <property type="component" value="Unassembled WGS sequence"/>
</dbReference>
<reference evidence="3" key="1">
    <citation type="submission" date="2017-01" db="EMBL/GenBank/DDBJ databases">
        <authorList>
            <person name="Wang Y."/>
            <person name="White M."/>
            <person name="Kvist S."/>
            <person name="Moncalvo J.-M."/>
        </authorList>
    </citation>
    <scope>NUCLEOTIDE SEQUENCE [LARGE SCALE GENOMIC DNA]</scope>
    <source>
        <strain evidence="3">ID-206-W2</strain>
    </source>
</reference>
<feature type="compositionally biased region" description="Basic and acidic residues" evidence="1">
    <location>
        <begin position="65"/>
        <end position="75"/>
    </location>
</feature>
<accession>A0A1R1YT55</accession>
<proteinExistence type="predicted"/>
<evidence type="ECO:0000256" key="1">
    <source>
        <dbReference type="SAM" id="MobiDB-lite"/>
    </source>
</evidence>
<organism evidence="2 3">
    <name type="scientific">Smittium culicis</name>
    <dbReference type="NCBI Taxonomy" id="133412"/>
    <lineage>
        <taxon>Eukaryota</taxon>
        <taxon>Fungi</taxon>
        <taxon>Fungi incertae sedis</taxon>
        <taxon>Zoopagomycota</taxon>
        <taxon>Kickxellomycotina</taxon>
        <taxon>Harpellomycetes</taxon>
        <taxon>Harpellales</taxon>
        <taxon>Legeriomycetaceae</taxon>
        <taxon>Smittium</taxon>
    </lineage>
</organism>
<protein>
    <submittedName>
        <fullName evidence="2">Uncharacterized protein</fullName>
    </submittedName>
</protein>
<dbReference type="EMBL" id="LSSM01000087">
    <property type="protein sequence ID" value="OMJ30073.1"/>
    <property type="molecule type" value="Genomic_DNA"/>
</dbReference>
<feature type="region of interest" description="Disordered" evidence="1">
    <location>
        <begin position="50"/>
        <end position="75"/>
    </location>
</feature>
<feature type="compositionally biased region" description="Polar residues" evidence="1">
    <location>
        <begin position="50"/>
        <end position="64"/>
    </location>
</feature>
<evidence type="ECO:0000313" key="3">
    <source>
        <dbReference type="Proteomes" id="UP000187429"/>
    </source>
</evidence>
<name>A0A1R1YT55_9FUNG</name>
<keyword evidence="3" id="KW-1185">Reference proteome</keyword>